<evidence type="ECO:0000256" key="9">
    <source>
        <dbReference type="SAM" id="MobiDB-lite"/>
    </source>
</evidence>
<feature type="coiled-coil region" evidence="8">
    <location>
        <begin position="620"/>
        <end position="654"/>
    </location>
</feature>
<evidence type="ECO:0000256" key="2">
    <source>
        <dbReference type="ARBA" id="ARBA00008029"/>
    </source>
</evidence>
<comment type="similarity">
    <text evidence="2">Belongs to the MAD1 family.</text>
</comment>
<feature type="coiled-coil region" evidence="8">
    <location>
        <begin position="104"/>
        <end position="254"/>
    </location>
</feature>
<dbReference type="GO" id="GO:0051301">
    <property type="term" value="P:cell division"/>
    <property type="evidence" value="ECO:0007669"/>
    <property type="project" value="UniProtKB-KW"/>
</dbReference>
<evidence type="ECO:0000256" key="6">
    <source>
        <dbReference type="ARBA" id="ARBA00023242"/>
    </source>
</evidence>
<comment type="subcellular location">
    <subcellularLocation>
        <location evidence="1">Nucleus</location>
    </subcellularLocation>
</comment>
<feature type="coiled-coil region" evidence="8">
    <location>
        <begin position="505"/>
        <end position="595"/>
    </location>
</feature>
<dbReference type="Pfam" id="PF05557">
    <property type="entry name" value="MAD"/>
    <property type="match status" value="1"/>
</dbReference>
<keyword evidence="6" id="KW-0539">Nucleus</keyword>
<proteinExistence type="inferred from homology"/>
<evidence type="ECO:0000313" key="11">
    <source>
        <dbReference type="Proteomes" id="UP000789508"/>
    </source>
</evidence>
<evidence type="ECO:0000256" key="4">
    <source>
        <dbReference type="ARBA" id="ARBA00022618"/>
    </source>
</evidence>
<dbReference type="GO" id="GO:0072686">
    <property type="term" value="C:mitotic spindle"/>
    <property type="evidence" value="ECO:0007669"/>
    <property type="project" value="TreeGrafter"/>
</dbReference>
<evidence type="ECO:0000256" key="1">
    <source>
        <dbReference type="ARBA" id="ARBA00004123"/>
    </source>
</evidence>
<dbReference type="InterPro" id="IPR008672">
    <property type="entry name" value="Mad1"/>
</dbReference>
<organism evidence="10 11">
    <name type="scientific">Ambispora leptoticha</name>
    <dbReference type="NCBI Taxonomy" id="144679"/>
    <lineage>
        <taxon>Eukaryota</taxon>
        <taxon>Fungi</taxon>
        <taxon>Fungi incertae sedis</taxon>
        <taxon>Mucoromycota</taxon>
        <taxon>Glomeromycotina</taxon>
        <taxon>Glomeromycetes</taxon>
        <taxon>Archaeosporales</taxon>
        <taxon>Ambisporaceae</taxon>
        <taxon>Ambispora</taxon>
    </lineage>
</organism>
<name>A0A9N9ATE1_9GLOM</name>
<feature type="coiled-coil region" evidence="8">
    <location>
        <begin position="282"/>
        <end position="340"/>
    </location>
</feature>
<comment type="caution">
    <text evidence="10">The sequence shown here is derived from an EMBL/GenBank/DDBJ whole genome shotgun (WGS) entry which is preliminary data.</text>
</comment>
<gene>
    <name evidence="10" type="ORF">ALEPTO_LOCUS5372</name>
</gene>
<dbReference type="GO" id="GO:0007094">
    <property type="term" value="P:mitotic spindle assembly checkpoint signaling"/>
    <property type="evidence" value="ECO:0007669"/>
    <property type="project" value="InterPro"/>
</dbReference>
<dbReference type="OrthoDB" id="331602at2759"/>
<evidence type="ECO:0000256" key="8">
    <source>
        <dbReference type="SAM" id="Coils"/>
    </source>
</evidence>
<keyword evidence="11" id="KW-1185">Reference proteome</keyword>
<feature type="coiled-coil region" evidence="8">
    <location>
        <begin position="394"/>
        <end position="428"/>
    </location>
</feature>
<reference evidence="10" key="1">
    <citation type="submission" date="2021-06" db="EMBL/GenBank/DDBJ databases">
        <authorList>
            <person name="Kallberg Y."/>
            <person name="Tangrot J."/>
            <person name="Rosling A."/>
        </authorList>
    </citation>
    <scope>NUCLEOTIDE SEQUENCE</scope>
    <source>
        <strain evidence="10">FL130A</strain>
    </source>
</reference>
<dbReference type="Gene3D" id="3.30.457.60">
    <property type="match status" value="1"/>
</dbReference>
<dbReference type="EMBL" id="CAJVPS010001495">
    <property type="protein sequence ID" value="CAG8540239.1"/>
    <property type="molecule type" value="Genomic_DNA"/>
</dbReference>
<dbReference type="PANTHER" id="PTHR23168:SF0">
    <property type="entry name" value="MITOTIC SPINDLE ASSEMBLY CHECKPOINT PROTEIN MAD1"/>
    <property type="match status" value="1"/>
</dbReference>
<keyword evidence="8" id="KW-0175">Coiled coil</keyword>
<dbReference type="Gene3D" id="6.10.250.90">
    <property type="match status" value="1"/>
</dbReference>
<dbReference type="GO" id="GO:0051315">
    <property type="term" value="P:attachment of mitotic spindle microtubules to kinetochore"/>
    <property type="evidence" value="ECO:0007669"/>
    <property type="project" value="TreeGrafter"/>
</dbReference>
<protein>
    <recommendedName>
        <fullName evidence="3">Spindle assembly checkpoint component MAD1</fullName>
    </recommendedName>
</protein>
<keyword evidence="4" id="KW-0132">Cell division</keyword>
<feature type="compositionally biased region" description="Basic and acidic residues" evidence="9">
    <location>
        <begin position="32"/>
        <end position="46"/>
    </location>
</feature>
<dbReference type="GO" id="GO:0005635">
    <property type="term" value="C:nuclear envelope"/>
    <property type="evidence" value="ECO:0007669"/>
    <property type="project" value="TreeGrafter"/>
</dbReference>
<evidence type="ECO:0000256" key="5">
    <source>
        <dbReference type="ARBA" id="ARBA00022776"/>
    </source>
</evidence>
<feature type="compositionally biased region" description="Low complexity" evidence="9">
    <location>
        <begin position="491"/>
        <end position="502"/>
    </location>
</feature>
<keyword evidence="7" id="KW-0131">Cell cycle</keyword>
<evidence type="ECO:0000256" key="3">
    <source>
        <dbReference type="ARBA" id="ARBA00022019"/>
    </source>
</evidence>
<evidence type="ECO:0000313" key="10">
    <source>
        <dbReference type="EMBL" id="CAG8540239.1"/>
    </source>
</evidence>
<accession>A0A9N9ATE1</accession>
<feature type="region of interest" description="Disordered" evidence="9">
    <location>
        <begin position="483"/>
        <end position="502"/>
    </location>
</feature>
<sequence length="819" mass="95785">MSNPEAQQPPAEDENNPFLASTSRVPPMFSNERFRDDDSGEAERSFRGTKRSRRDSIGNFSVVTSALTTPLSIAQNPLFTTPGTNLTTRSNITTTHSFDVNSKIEKLLGERDEANRKAQALERQLSNKEFQNNLDKRKWERLQDNLKIQIQEVELEKESLQQENESLREQKRLVLEGEKRTEEARSQIQEQLIRMKSELAEESQKVLQKSTELQYAEQNTREANRKIHELERKVSELEEQLNHTTFKLQAQEKLANFRQEQIIEKEKMLDRYNLAASQVEGIEALKKKYEDQLTYAASLKEQLRKERECSPLVVGLCLEKESLRRQVEELNRRFELMSNLQIEKAKLEQDTALWTTVLEKDKLGSPYKVSQNIKNYKIEIQTLEARTRLYEEFLEKRNAVIESYEVKIRKLTNENHQLYQLFEKAKGKLSAEAKKVWETLRTSHPDVTTEENPNKWKDEMFPLFQQMIGNYRRTVETAIQGIKSTNDNPSTTEQEQEVNQTQAYSTELKREYNTLQQAFEGLQKENASLKIDIATLQKQLTIYEETLENEKETALINTKLLKDAQKTVKELQMENEKLKAALASLEKEVGNFEMLVRRREFDEQMTRVLQLEDNPESQLFAERQSTLDNLREENKQLLQQLKRLKKKLSKSANNQNDGDDAINETVTEDDDELSEGNDNDESFIPAQSFKNLEEENKKLQEQIGAKDIKFARFKETWSVKIKEYKESVYRLLGYQFDFLENERVRLTSLYRQDQSLLFNKLDMRLIGADQTNFSNLYQFWVTERNSIPGFLSSLTLELYEETTRGRNAGWIEPSVVNNS</sequence>
<keyword evidence="5" id="KW-0498">Mitosis</keyword>
<dbReference type="AlphaFoldDB" id="A0A9N9ATE1"/>
<evidence type="ECO:0000256" key="7">
    <source>
        <dbReference type="ARBA" id="ARBA00023306"/>
    </source>
</evidence>
<feature type="region of interest" description="Disordered" evidence="9">
    <location>
        <begin position="1"/>
        <end position="53"/>
    </location>
</feature>
<dbReference type="GO" id="GO:0000776">
    <property type="term" value="C:kinetochore"/>
    <property type="evidence" value="ECO:0007669"/>
    <property type="project" value="TreeGrafter"/>
</dbReference>
<dbReference type="Proteomes" id="UP000789508">
    <property type="component" value="Unassembled WGS sequence"/>
</dbReference>
<dbReference type="SUPFAM" id="SSF75704">
    <property type="entry name" value="Mitotic arrest deficient-like 1, Mad1"/>
    <property type="match status" value="1"/>
</dbReference>
<dbReference type="PANTHER" id="PTHR23168">
    <property type="entry name" value="MITOTIC SPINDLE ASSEMBLY CHECKPOINT PROTEIN MAD1 MITOTIC ARREST DEFICIENT-LIKE PROTEIN 1"/>
    <property type="match status" value="1"/>
</dbReference>